<name>A0ABM7HZA9_MYCME</name>
<dbReference type="RefSeq" id="WP_036436343.1">
    <property type="nucleotide sequence ID" value="NZ_AP022567.1"/>
</dbReference>
<feature type="compositionally biased region" description="Gly residues" evidence="1">
    <location>
        <begin position="148"/>
        <end position="158"/>
    </location>
</feature>
<evidence type="ECO:0008006" key="4">
    <source>
        <dbReference type="Google" id="ProtNLM"/>
    </source>
</evidence>
<accession>A0ABM7HZA9</accession>
<reference evidence="2 3" key="1">
    <citation type="journal article" date="2019" name="Emerg. Microbes Infect.">
        <title>Comprehensive subspecies identification of 175 nontuberculous mycobacteria species based on 7547 genomic profiles.</title>
        <authorList>
            <person name="Matsumoto Y."/>
            <person name="Kinjo T."/>
            <person name="Motooka D."/>
            <person name="Nabeya D."/>
            <person name="Jung N."/>
            <person name="Uechi K."/>
            <person name="Horii T."/>
            <person name="Iida T."/>
            <person name="Fujita J."/>
            <person name="Nakamura S."/>
        </authorList>
    </citation>
    <scope>NUCLEOTIDE SEQUENCE [LARGE SCALE GENOMIC DNA]</scope>
    <source>
        <strain evidence="2 3">JCM 12375</strain>
    </source>
</reference>
<evidence type="ECO:0000313" key="2">
    <source>
        <dbReference type="EMBL" id="BBX35957.1"/>
    </source>
</evidence>
<sequence length="405" mass="40852">MSPYHGISQRLGELAEQVNDYTASVSTPFPGKGTTVDAANAARTAMAQHLGNLADWLHTASVTADTQASYDKGLEAAPSPSDITDLREACHASGNDPEVVKELKDAMGKKEAAQDLHNSDTAGTEWGDQPAAPAGCPIPSTENPNGDFGDGTGGGLGDLDGDRTEDPDVEGAEDTPVTMSEGGESAPVTMSTGTPEAPVTMTDPISDTNVGTETSADTTIPPTAGAGTGQLTQPTQATPGGQPMQTGGQPNAAYGPGGGAPGQLSQPQASRGGAPQSPEKKREAQDRRDERDAALDAGTGVAGTAAAGILGAGLTSSPPTNTSGAQGVTPPQGTPPTTNTPPAGGGVMGGAGGVRPPNGSMGSGENVAHMKRPVILRSEEELNRELDELLGIRVPDDRDDEEPKR</sequence>
<feature type="compositionally biased region" description="Basic and acidic residues" evidence="1">
    <location>
        <begin position="104"/>
        <end position="118"/>
    </location>
</feature>
<feature type="compositionally biased region" description="Low complexity" evidence="1">
    <location>
        <begin position="324"/>
        <end position="342"/>
    </location>
</feature>
<evidence type="ECO:0000256" key="1">
    <source>
        <dbReference type="SAM" id="MobiDB-lite"/>
    </source>
</evidence>
<feature type="compositionally biased region" description="Basic and acidic residues" evidence="1">
    <location>
        <begin position="278"/>
        <end position="294"/>
    </location>
</feature>
<feature type="compositionally biased region" description="Gly residues" evidence="1">
    <location>
        <begin position="343"/>
        <end position="353"/>
    </location>
</feature>
<feature type="region of interest" description="Disordered" evidence="1">
    <location>
        <begin position="104"/>
        <end position="372"/>
    </location>
</feature>
<proteinExistence type="predicted"/>
<evidence type="ECO:0000313" key="3">
    <source>
        <dbReference type="Proteomes" id="UP000465622"/>
    </source>
</evidence>
<gene>
    <name evidence="2" type="ORF">MMAGJ_52390</name>
</gene>
<feature type="compositionally biased region" description="Low complexity" evidence="1">
    <location>
        <begin position="218"/>
        <end position="254"/>
    </location>
</feature>
<dbReference type="EMBL" id="AP022567">
    <property type="protein sequence ID" value="BBX35957.1"/>
    <property type="molecule type" value="Genomic_DNA"/>
</dbReference>
<organism evidence="2 3">
    <name type="scientific">Mycolicibacterium mageritense</name>
    <name type="common">Mycobacterium mageritense</name>
    <dbReference type="NCBI Taxonomy" id="53462"/>
    <lineage>
        <taxon>Bacteria</taxon>
        <taxon>Bacillati</taxon>
        <taxon>Actinomycetota</taxon>
        <taxon>Actinomycetes</taxon>
        <taxon>Mycobacteriales</taxon>
        <taxon>Mycobacteriaceae</taxon>
        <taxon>Mycolicibacterium</taxon>
    </lineage>
</organism>
<feature type="compositionally biased region" description="Polar residues" evidence="1">
    <location>
        <begin position="203"/>
        <end position="217"/>
    </location>
</feature>
<keyword evidence="3" id="KW-1185">Reference proteome</keyword>
<dbReference type="Proteomes" id="UP000465622">
    <property type="component" value="Chromosome"/>
</dbReference>
<protein>
    <recommendedName>
        <fullName evidence="4">PPE domain-containing protein</fullName>
    </recommendedName>
</protein>
<feature type="compositionally biased region" description="Low complexity" evidence="1">
    <location>
        <begin position="295"/>
        <end position="315"/>
    </location>
</feature>